<gene>
    <name evidence="2" type="ORF">SDC9_174057</name>
</gene>
<evidence type="ECO:0000256" key="1">
    <source>
        <dbReference type="SAM" id="MobiDB-lite"/>
    </source>
</evidence>
<dbReference type="EMBL" id="VSSQ01076215">
    <property type="protein sequence ID" value="MPN26632.1"/>
    <property type="molecule type" value="Genomic_DNA"/>
</dbReference>
<sequence>MPELLVNNGDHVEQHHHGHAGQKNQVQVVEENGQPKIGRGQVL</sequence>
<proteinExistence type="predicted"/>
<name>A0A645GL83_9ZZZZ</name>
<reference evidence="2" key="1">
    <citation type="submission" date="2019-08" db="EMBL/GenBank/DDBJ databases">
        <authorList>
            <person name="Kucharzyk K."/>
            <person name="Murdoch R.W."/>
            <person name="Higgins S."/>
            <person name="Loffler F."/>
        </authorList>
    </citation>
    <scope>NUCLEOTIDE SEQUENCE</scope>
</reference>
<organism evidence="2">
    <name type="scientific">bioreactor metagenome</name>
    <dbReference type="NCBI Taxonomy" id="1076179"/>
    <lineage>
        <taxon>unclassified sequences</taxon>
        <taxon>metagenomes</taxon>
        <taxon>ecological metagenomes</taxon>
    </lineage>
</organism>
<accession>A0A645GL83</accession>
<dbReference type="AlphaFoldDB" id="A0A645GL83"/>
<feature type="region of interest" description="Disordered" evidence="1">
    <location>
        <begin position="1"/>
        <end position="43"/>
    </location>
</feature>
<evidence type="ECO:0000313" key="2">
    <source>
        <dbReference type="EMBL" id="MPN26632.1"/>
    </source>
</evidence>
<protein>
    <submittedName>
        <fullName evidence="2">Uncharacterized protein</fullName>
    </submittedName>
</protein>
<comment type="caution">
    <text evidence="2">The sequence shown here is derived from an EMBL/GenBank/DDBJ whole genome shotgun (WGS) entry which is preliminary data.</text>
</comment>